<dbReference type="PROSITE" id="PS51186">
    <property type="entry name" value="GNAT"/>
    <property type="match status" value="1"/>
</dbReference>
<keyword evidence="3" id="KW-1185">Reference proteome</keyword>
<dbReference type="eggNOG" id="COG0456">
    <property type="taxonomic scope" value="Bacteria"/>
</dbReference>
<reference evidence="2 3" key="1">
    <citation type="journal article" date="2012" name="Science">
        <title>Ecological populations of bacteria act as socially cohesive units of antibiotic production and resistance.</title>
        <authorList>
            <person name="Cordero O.X."/>
            <person name="Wildschutte H."/>
            <person name="Kirkup B."/>
            <person name="Proehl S."/>
            <person name="Ngo L."/>
            <person name="Hussain F."/>
            <person name="Le Roux F."/>
            <person name="Mincer T."/>
            <person name="Polz M.F."/>
        </authorList>
    </citation>
    <scope>NUCLEOTIDE SEQUENCE [LARGE SCALE GENOMIC DNA]</scope>
    <source>
        <strain evidence="2 3">1S-45</strain>
    </source>
</reference>
<organism evidence="2 3">
    <name type="scientific">Vibrio rumoiensis 1S-45</name>
    <dbReference type="NCBI Taxonomy" id="1188252"/>
    <lineage>
        <taxon>Bacteria</taxon>
        <taxon>Pseudomonadati</taxon>
        <taxon>Pseudomonadota</taxon>
        <taxon>Gammaproteobacteria</taxon>
        <taxon>Vibrionales</taxon>
        <taxon>Vibrionaceae</taxon>
        <taxon>Vibrio</taxon>
    </lineage>
</organism>
<dbReference type="Gene3D" id="3.40.630.30">
    <property type="match status" value="1"/>
</dbReference>
<protein>
    <recommendedName>
        <fullName evidence="1">N-acetyltransferase domain-containing protein</fullName>
    </recommendedName>
</protein>
<evidence type="ECO:0000259" key="1">
    <source>
        <dbReference type="PROSITE" id="PS51186"/>
    </source>
</evidence>
<proteinExistence type="predicted"/>
<dbReference type="InterPro" id="IPR016181">
    <property type="entry name" value="Acyl_CoA_acyltransferase"/>
</dbReference>
<dbReference type="InterPro" id="IPR000182">
    <property type="entry name" value="GNAT_dom"/>
</dbReference>
<dbReference type="Proteomes" id="UP000094070">
    <property type="component" value="Unassembled WGS sequence"/>
</dbReference>
<dbReference type="SUPFAM" id="SSF55729">
    <property type="entry name" value="Acyl-CoA N-acyltransferases (Nat)"/>
    <property type="match status" value="1"/>
</dbReference>
<evidence type="ECO:0000313" key="2">
    <source>
        <dbReference type="EMBL" id="OEF23311.1"/>
    </source>
</evidence>
<dbReference type="Pfam" id="PF00583">
    <property type="entry name" value="Acetyltransf_1"/>
    <property type="match status" value="1"/>
</dbReference>
<feature type="domain" description="N-acetyltransferase" evidence="1">
    <location>
        <begin position="1"/>
        <end position="163"/>
    </location>
</feature>
<sequence length="163" mass="18194">MTEIPEQVWPQIEQIQEVAYRDGLAEDIDILKIKADVSPETCFVCMDEDDQVLGYVLAHPWESDVPPCINQDISERDEVVSMEDASTLYIHDLAINPDARGAGIAQALIENVITHAEDFNIDKISLVAVQGMASFWGKYGFKSIQSNSTDSYGDDAQFMVHQL</sequence>
<accession>A0A1E5E031</accession>
<dbReference type="EMBL" id="AJYK02000095">
    <property type="protein sequence ID" value="OEF23311.1"/>
    <property type="molecule type" value="Genomic_DNA"/>
</dbReference>
<evidence type="ECO:0000313" key="3">
    <source>
        <dbReference type="Proteomes" id="UP000094070"/>
    </source>
</evidence>
<gene>
    <name evidence="2" type="ORF">A1QC_12305</name>
</gene>
<name>A0A1E5E031_9VIBR</name>
<comment type="caution">
    <text evidence="2">The sequence shown here is derived from an EMBL/GenBank/DDBJ whole genome shotgun (WGS) entry which is preliminary data.</text>
</comment>
<dbReference type="CDD" id="cd04301">
    <property type="entry name" value="NAT_SF"/>
    <property type="match status" value="1"/>
</dbReference>
<dbReference type="STRING" id="1188252.A1QC_12305"/>
<dbReference type="GO" id="GO:0016747">
    <property type="term" value="F:acyltransferase activity, transferring groups other than amino-acyl groups"/>
    <property type="evidence" value="ECO:0007669"/>
    <property type="project" value="InterPro"/>
</dbReference>
<dbReference type="AlphaFoldDB" id="A0A1E5E031"/>